<name>A0AC35UEZ2_9BILA</name>
<proteinExistence type="predicted"/>
<sequence>MSIENAKTRCSDGEVQLIHEGTAIERQDCLCRYDHHGRLCSEARNICPYIFYLIPFPGFCSFSDKYSVAGFAWMYFFGTCFLTLLLAWRQSGQSRLIIAPFVDEKPFVFFLEKSRRLLVFDEDEMAQLKKLDKVLMKLNHKRNASPADADWDSLRSDFKQGYYNNCLQNNDF</sequence>
<evidence type="ECO:0000313" key="2">
    <source>
        <dbReference type="WBParaSite" id="RSKR_0001059300.1"/>
    </source>
</evidence>
<reference evidence="2" key="1">
    <citation type="submission" date="2016-11" db="UniProtKB">
        <authorList>
            <consortium name="WormBaseParasite"/>
        </authorList>
    </citation>
    <scope>IDENTIFICATION</scope>
    <source>
        <strain evidence="2">KR3021</strain>
    </source>
</reference>
<organism evidence="1 2">
    <name type="scientific">Rhabditophanes sp. KR3021</name>
    <dbReference type="NCBI Taxonomy" id="114890"/>
    <lineage>
        <taxon>Eukaryota</taxon>
        <taxon>Metazoa</taxon>
        <taxon>Ecdysozoa</taxon>
        <taxon>Nematoda</taxon>
        <taxon>Chromadorea</taxon>
        <taxon>Rhabditida</taxon>
        <taxon>Tylenchina</taxon>
        <taxon>Panagrolaimomorpha</taxon>
        <taxon>Strongyloidoidea</taxon>
        <taxon>Alloionematidae</taxon>
        <taxon>Rhabditophanes</taxon>
    </lineage>
</organism>
<dbReference type="Proteomes" id="UP000095286">
    <property type="component" value="Unplaced"/>
</dbReference>
<evidence type="ECO:0000313" key="1">
    <source>
        <dbReference type="Proteomes" id="UP000095286"/>
    </source>
</evidence>
<accession>A0AC35UEZ2</accession>
<dbReference type="WBParaSite" id="RSKR_0001059300.1">
    <property type="protein sequence ID" value="RSKR_0001059300.1"/>
    <property type="gene ID" value="RSKR_0001059300"/>
</dbReference>
<protein>
    <submittedName>
        <fullName evidence="2">EGF-like domain-containing protein</fullName>
    </submittedName>
</protein>